<reference evidence="2" key="1">
    <citation type="journal article" date="2020" name="mSystems">
        <title>Genome- and Community-Level Interaction Insights into Carbon Utilization and Element Cycling Functions of Hydrothermarchaeota in Hydrothermal Sediment.</title>
        <authorList>
            <person name="Zhou Z."/>
            <person name="Liu Y."/>
            <person name="Xu W."/>
            <person name="Pan J."/>
            <person name="Luo Z.H."/>
            <person name="Li M."/>
        </authorList>
    </citation>
    <scope>NUCLEOTIDE SEQUENCE [LARGE SCALE GENOMIC DNA]</scope>
    <source>
        <strain evidence="2">SpSt-732</strain>
    </source>
</reference>
<name>A0A7C4BCU2_9CREN</name>
<dbReference type="AlphaFoldDB" id="A0A7C4BCU2"/>
<protein>
    <submittedName>
        <fullName evidence="2">NAD-dependent epimerase/dehydratase family protein</fullName>
    </submittedName>
</protein>
<sequence>MLGVLAGFIGSHFARALVRAGHVARVLDKLSTGSLENLDGALNSVELVVGDIKSYGVVEKAVREADAHLATFYRCC</sequence>
<dbReference type="Gene3D" id="3.40.50.720">
    <property type="entry name" value="NAD(P)-binding Rossmann-like Domain"/>
    <property type="match status" value="1"/>
</dbReference>
<proteinExistence type="predicted"/>
<comment type="caution">
    <text evidence="2">The sequence shown here is derived from an EMBL/GenBank/DDBJ whole genome shotgun (WGS) entry which is preliminary data.</text>
</comment>
<dbReference type="InterPro" id="IPR036291">
    <property type="entry name" value="NAD(P)-bd_dom_sf"/>
</dbReference>
<dbReference type="SUPFAM" id="SSF51735">
    <property type="entry name" value="NAD(P)-binding Rossmann-fold domains"/>
    <property type="match status" value="1"/>
</dbReference>
<feature type="domain" description="NAD-dependent epimerase/dehydratase" evidence="1">
    <location>
        <begin position="6"/>
        <end position="66"/>
    </location>
</feature>
<organism evidence="2">
    <name type="scientific">Ignisphaera aggregans</name>
    <dbReference type="NCBI Taxonomy" id="334771"/>
    <lineage>
        <taxon>Archaea</taxon>
        <taxon>Thermoproteota</taxon>
        <taxon>Thermoprotei</taxon>
        <taxon>Desulfurococcales</taxon>
        <taxon>Desulfurococcaceae</taxon>
        <taxon>Ignisphaera</taxon>
    </lineage>
</organism>
<evidence type="ECO:0000313" key="2">
    <source>
        <dbReference type="EMBL" id="HGI87895.1"/>
    </source>
</evidence>
<dbReference type="Pfam" id="PF01370">
    <property type="entry name" value="Epimerase"/>
    <property type="match status" value="1"/>
</dbReference>
<evidence type="ECO:0000259" key="1">
    <source>
        <dbReference type="Pfam" id="PF01370"/>
    </source>
</evidence>
<dbReference type="EMBL" id="DTFF01000048">
    <property type="protein sequence ID" value="HGI87895.1"/>
    <property type="molecule type" value="Genomic_DNA"/>
</dbReference>
<gene>
    <name evidence="2" type="ORF">ENV14_05875</name>
</gene>
<dbReference type="InterPro" id="IPR001509">
    <property type="entry name" value="Epimerase_deHydtase"/>
</dbReference>
<accession>A0A7C4BCU2</accession>